<keyword evidence="2" id="KW-1185">Reference proteome</keyword>
<evidence type="ECO:0000313" key="2">
    <source>
        <dbReference type="Proteomes" id="UP001056685"/>
    </source>
</evidence>
<reference evidence="1" key="1">
    <citation type="submission" date="2022-05" db="EMBL/GenBank/DDBJ databases">
        <authorList>
            <person name="Friedrich I."/>
            <person name="Poehlein A."/>
            <person name="Schneider D."/>
            <person name="Hertel R."/>
            <person name="Daniel R."/>
        </authorList>
    </citation>
    <scope>NUCLEOTIDE SEQUENCE</scope>
</reference>
<dbReference type="EMBL" id="ON529852">
    <property type="protein sequence ID" value="USN13984.1"/>
    <property type="molecule type" value="Genomic_DNA"/>
</dbReference>
<name>A0A9E7MQ25_9CAUD</name>
<gene>
    <name evidence="1" type="ORF">KABACHOK_01480</name>
</gene>
<dbReference type="Proteomes" id="UP001056685">
    <property type="component" value="Segment"/>
</dbReference>
<accession>A0A9E7MQ25</accession>
<organism evidence="1 2">
    <name type="scientific">Brevundimonas phage vB_BpoS-Kabachok</name>
    <dbReference type="NCBI Taxonomy" id="2948600"/>
    <lineage>
        <taxon>Viruses</taxon>
        <taxon>Duplodnaviria</taxon>
        <taxon>Heunggongvirae</taxon>
        <taxon>Uroviricota</taxon>
        <taxon>Caudoviricetes</taxon>
        <taxon>Jeanschmidtviridae</taxon>
        <taxon>Marchewkavirus</taxon>
        <taxon>Marchewkavirus kabachok</taxon>
    </lineage>
</organism>
<evidence type="ECO:0000313" key="1">
    <source>
        <dbReference type="EMBL" id="USN13984.1"/>
    </source>
</evidence>
<sequence length="70" mass="8308">MAELLILLVVGAWFGWRWYRQANVDRVRRLLLTRLRQAHDAYLAGEISDKVFVKRSQALEEALRLLEARR</sequence>
<proteinExistence type="predicted"/>
<protein>
    <submittedName>
        <fullName evidence="1">Uncharacterized protein</fullName>
    </submittedName>
</protein>